<evidence type="ECO:0000313" key="1">
    <source>
        <dbReference type="EMBL" id="URN95246.1"/>
    </source>
</evidence>
<organism evidence="1 2">
    <name type="scientific">Candidatus Pristimantibacillus lignocellulolyticus</name>
    <dbReference type="NCBI Taxonomy" id="2994561"/>
    <lineage>
        <taxon>Bacteria</taxon>
        <taxon>Bacillati</taxon>
        <taxon>Bacillota</taxon>
        <taxon>Bacilli</taxon>
        <taxon>Bacillales</taxon>
        <taxon>Paenibacillaceae</taxon>
        <taxon>Candidatus Pristimantibacillus</taxon>
    </lineage>
</organism>
<protein>
    <submittedName>
        <fullName evidence="1">Uncharacterized protein</fullName>
    </submittedName>
</protein>
<gene>
    <name evidence="1" type="ORF">NAG76_03015</name>
</gene>
<accession>A0A9J6ZGG7</accession>
<sequence>MKKKILVTFICFIVIIVGAAFALKQYISPSQQLTMDYTAIDIEEKVMNMVTNLKSEVILTEQDIDSLIKQNMDRQLNSFTYINGAKFYVENDILYAILNVTLYNKVDAEILATYKVDWDGSKLKLSPQSLSIKDISLPTSWLETISIPIYDKADSLVTISSLTNVGREIVIKLKLSLFSW</sequence>
<dbReference type="EMBL" id="CP097899">
    <property type="protein sequence ID" value="URN95246.1"/>
    <property type="molecule type" value="Genomic_DNA"/>
</dbReference>
<evidence type="ECO:0000313" key="2">
    <source>
        <dbReference type="Proteomes" id="UP001056756"/>
    </source>
</evidence>
<dbReference type="KEGG" id="plig:NAG76_03015"/>
<proteinExistence type="predicted"/>
<reference evidence="1" key="1">
    <citation type="submission" date="2022-05" db="EMBL/GenBank/DDBJ databases">
        <title>Novel bacterial taxa in a minimal lignocellulolytic consortium and its capacity to transform plastics disclosed by genome-resolved metagenomics.</title>
        <authorList>
            <person name="Rodriguez C.A.D."/>
            <person name="Diaz-Garcia L."/>
            <person name="Herrera K."/>
            <person name="Tarazona N.A."/>
            <person name="Sproer C."/>
            <person name="Overmann J."/>
            <person name="Jimenez D.J."/>
        </authorList>
    </citation>
    <scope>NUCLEOTIDE SEQUENCE</scope>
    <source>
        <strain evidence="1">MAG5</strain>
    </source>
</reference>
<name>A0A9J6ZGG7_9BACL</name>
<dbReference type="AlphaFoldDB" id="A0A9J6ZGG7"/>
<dbReference type="Proteomes" id="UP001056756">
    <property type="component" value="Chromosome"/>
</dbReference>